<dbReference type="GO" id="GO:0003690">
    <property type="term" value="F:double-stranded DNA binding"/>
    <property type="evidence" value="ECO:0007669"/>
    <property type="project" value="TreeGrafter"/>
</dbReference>
<dbReference type="AlphaFoldDB" id="A0AAN7QEF4"/>
<dbReference type="GO" id="GO:0030261">
    <property type="term" value="P:chromosome condensation"/>
    <property type="evidence" value="ECO:0007669"/>
    <property type="project" value="TreeGrafter"/>
</dbReference>
<dbReference type="GO" id="GO:0031492">
    <property type="term" value="F:nucleosomal DNA binding"/>
    <property type="evidence" value="ECO:0007669"/>
    <property type="project" value="TreeGrafter"/>
</dbReference>
<dbReference type="Gene3D" id="1.10.10.10">
    <property type="entry name" value="Winged helix-like DNA-binding domain superfamily/Winged helix DNA-binding domain"/>
    <property type="match status" value="1"/>
</dbReference>
<dbReference type="GO" id="GO:0006334">
    <property type="term" value="P:nucleosome assembly"/>
    <property type="evidence" value="ECO:0007669"/>
    <property type="project" value="InterPro"/>
</dbReference>
<gene>
    <name evidence="6" type="ORF">SAY86_026346</name>
</gene>
<feature type="compositionally biased region" description="Basic and acidic residues" evidence="4">
    <location>
        <begin position="314"/>
        <end position="329"/>
    </location>
</feature>
<feature type="compositionally biased region" description="Polar residues" evidence="4">
    <location>
        <begin position="534"/>
        <end position="544"/>
    </location>
</feature>
<feature type="region of interest" description="Disordered" evidence="4">
    <location>
        <begin position="303"/>
        <end position="329"/>
    </location>
</feature>
<dbReference type="GO" id="GO:0000786">
    <property type="term" value="C:nucleosome"/>
    <property type="evidence" value="ECO:0007669"/>
    <property type="project" value="InterPro"/>
</dbReference>
<proteinExistence type="predicted"/>
<dbReference type="Pfam" id="PF00538">
    <property type="entry name" value="Linker_histone"/>
    <property type="match status" value="1"/>
</dbReference>
<protein>
    <recommendedName>
        <fullName evidence="5">H15 domain-containing protein</fullName>
    </recommendedName>
</protein>
<feature type="region of interest" description="Disordered" evidence="4">
    <location>
        <begin position="526"/>
        <end position="550"/>
    </location>
</feature>
<evidence type="ECO:0000313" key="7">
    <source>
        <dbReference type="Proteomes" id="UP001346149"/>
    </source>
</evidence>
<feature type="domain" description="H15" evidence="5">
    <location>
        <begin position="58"/>
        <end position="127"/>
    </location>
</feature>
<name>A0AAN7QEF4_TRANT</name>
<keyword evidence="3" id="KW-0539">Nucleus</keyword>
<sequence>MGSVEWMPTQPSAITQTLIDAAIKGFTRTLSVDASSTHLRGHIEQQLQKLFKTHPTPDHPPYALMIRQAIEELGEVGGSDEEAISKMIKLKYQSLPWGHTSILRHHLKKLSSEGEIVVSGDCYMLPLEECDAISTPKYKRKIFYKERSTKQRKLSNNVAHSYEKQTQENEAIGEHSFIDLEHNKTEVVDNAMKQNFLLDEGEREKGQQGEETVGGVKEGCYQLNVLEEKSLLEGEENVANNVQALDQEEGQQVVEGERKEAQQGKRVVEELKAGHCPHSELVTQTQLQEEIGAANILVHELGQQEGQQDEEAVEGQRKEKQQGERPVEELGARHCPHWELVSQTQFEEEINAAHIQVHEQEESSRMLLAKDWIKVQGICQLSEWQNLLEDPKSAMKDKKIETLETEIEEIEELIEPKIPQEDAMNNRSTQHETQAEAGSAISDKRTHEEGSVLDGSLIPFHTSNHSREVVGSSVSSKERCLELLKRTEKITKRLYEILESFDSMERSATVGGSMLGNELVVPDVSTDRHLGRSTLPSLEQQQESRYSKDGKQPNFKIAVWESENFAQVMNSEGQGHQNRLVSYHQQFETETNAMPRAIAECKPLINWEQTERRRGMLTQEQHRLIDPEANCMRTSNEVLSPFGQKNWSNMQYTVPIEEATSAYYDIQRKMICQDTTQQQLVPFTEIQKPISSNVELPHQQTMQQLFRFSMTNSSMKSPVLAGKAISRDSTQQKLLTFSEIHKPTSSNVELPREHQLSGFSVLNSSPMKPPVLSREMLKPLELAELERLTPLESRHSKMKGQPGSSSRGKGVAIGPSQSVHREVKKYARRGRPPKLKSSTDEGPSSISTKRSGRPP</sequence>
<evidence type="ECO:0000256" key="1">
    <source>
        <dbReference type="ARBA" id="ARBA00004123"/>
    </source>
</evidence>
<dbReference type="EMBL" id="JAXQNO010000023">
    <property type="protein sequence ID" value="KAK4765256.1"/>
    <property type="molecule type" value="Genomic_DNA"/>
</dbReference>
<evidence type="ECO:0000256" key="2">
    <source>
        <dbReference type="ARBA" id="ARBA00023125"/>
    </source>
</evidence>
<dbReference type="SUPFAM" id="SSF46785">
    <property type="entry name" value="Winged helix' DNA-binding domain"/>
    <property type="match status" value="1"/>
</dbReference>
<keyword evidence="7" id="KW-1185">Reference proteome</keyword>
<dbReference type="PANTHER" id="PTHR11467:SF109">
    <property type="entry name" value="H15 DOMAIN-CONTAINING PROTEIN"/>
    <property type="match status" value="1"/>
</dbReference>
<dbReference type="GO" id="GO:0005730">
    <property type="term" value="C:nucleolus"/>
    <property type="evidence" value="ECO:0007669"/>
    <property type="project" value="TreeGrafter"/>
</dbReference>
<feature type="region of interest" description="Disordered" evidence="4">
    <location>
        <begin position="788"/>
        <end position="855"/>
    </location>
</feature>
<dbReference type="InterPro" id="IPR005818">
    <property type="entry name" value="Histone_H1/H5_H15"/>
</dbReference>
<accession>A0AAN7QEF4</accession>
<comment type="caution">
    <text evidence="6">The sequence shown here is derived from an EMBL/GenBank/DDBJ whole genome shotgun (WGS) entry which is preliminary data.</text>
</comment>
<feature type="compositionally biased region" description="Polar residues" evidence="4">
    <location>
        <begin position="840"/>
        <end position="849"/>
    </location>
</feature>
<dbReference type="InterPro" id="IPR036390">
    <property type="entry name" value="WH_DNA-bd_sf"/>
</dbReference>
<evidence type="ECO:0000256" key="4">
    <source>
        <dbReference type="SAM" id="MobiDB-lite"/>
    </source>
</evidence>
<comment type="subcellular location">
    <subcellularLocation>
        <location evidence="1">Nucleus</location>
    </subcellularLocation>
</comment>
<evidence type="ECO:0000256" key="3">
    <source>
        <dbReference type="ARBA" id="ARBA00023242"/>
    </source>
</evidence>
<dbReference type="GO" id="GO:0045910">
    <property type="term" value="P:negative regulation of DNA recombination"/>
    <property type="evidence" value="ECO:0007669"/>
    <property type="project" value="TreeGrafter"/>
</dbReference>
<feature type="region of interest" description="Disordered" evidence="4">
    <location>
        <begin position="425"/>
        <end position="448"/>
    </location>
</feature>
<dbReference type="SMART" id="SM00526">
    <property type="entry name" value="H15"/>
    <property type="match status" value="1"/>
</dbReference>
<keyword evidence="2" id="KW-0238">DNA-binding</keyword>
<dbReference type="InterPro" id="IPR036388">
    <property type="entry name" value="WH-like_DNA-bd_sf"/>
</dbReference>
<dbReference type="Proteomes" id="UP001346149">
    <property type="component" value="Unassembled WGS sequence"/>
</dbReference>
<evidence type="ECO:0000313" key="6">
    <source>
        <dbReference type="EMBL" id="KAK4765256.1"/>
    </source>
</evidence>
<evidence type="ECO:0000259" key="5">
    <source>
        <dbReference type="PROSITE" id="PS51504"/>
    </source>
</evidence>
<reference evidence="6 7" key="1">
    <citation type="journal article" date="2023" name="Hortic Res">
        <title>Pangenome of water caltrop reveals structural variations and asymmetric subgenome divergence after allopolyploidization.</title>
        <authorList>
            <person name="Zhang X."/>
            <person name="Chen Y."/>
            <person name="Wang L."/>
            <person name="Yuan Y."/>
            <person name="Fang M."/>
            <person name="Shi L."/>
            <person name="Lu R."/>
            <person name="Comes H.P."/>
            <person name="Ma Y."/>
            <person name="Chen Y."/>
            <person name="Huang G."/>
            <person name="Zhou Y."/>
            <person name="Zheng Z."/>
            <person name="Qiu Y."/>
        </authorList>
    </citation>
    <scope>NUCLEOTIDE SEQUENCE [LARGE SCALE GENOMIC DNA]</scope>
    <source>
        <strain evidence="6">F231</strain>
    </source>
</reference>
<organism evidence="6 7">
    <name type="scientific">Trapa natans</name>
    <name type="common">Water chestnut</name>
    <dbReference type="NCBI Taxonomy" id="22666"/>
    <lineage>
        <taxon>Eukaryota</taxon>
        <taxon>Viridiplantae</taxon>
        <taxon>Streptophyta</taxon>
        <taxon>Embryophyta</taxon>
        <taxon>Tracheophyta</taxon>
        <taxon>Spermatophyta</taxon>
        <taxon>Magnoliopsida</taxon>
        <taxon>eudicotyledons</taxon>
        <taxon>Gunneridae</taxon>
        <taxon>Pentapetalae</taxon>
        <taxon>rosids</taxon>
        <taxon>malvids</taxon>
        <taxon>Myrtales</taxon>
        <taxon>Lythraceae</taxon>
        <taxon>Trapa</taxon>
    </lineage>
</organism>
<dbReference type="PROSITE" id="PS51504">
    <property type="entry name" value="H15"/>
    <property type="match status" value="1"/>
</dbReference>
<dbReference type="PANTHER" id="PTHR11467">
    <property type="entry name" value="HISTONE H1"/>
    <property type="match status" value="1"/>
</dbReference>